<keyword evidence="4" id="KW-1185">Reference proteome</keyword>
<evidence type="ECO:0000313" key="3">
    <source>
        <dbReference type="EMBL" id="MDZ5456735.1"/>
    </source>
</evidence>
<comment type="caution">
    <text evidence="3">The sequence shown here is derived from an EMBL/GenBank/DDBJ whole genome shotgun (WGS) entry which is preliminary data.</text>
</comment>
<feature type="domain" description="FIST" evidence="1">
    <location>
        <begin position="23"/>
        <end position="217"/>
    </location>
</feature>
<evidence type="ECO:0000259" key="2">
    <source>
        <dbReference type="SMART" id="SM01204"/>
    </source>
</evidence>
<reference evidence="3 4" key="1">
    <citation type="submission" date="2023-11" db="EMBL/GenBank/DDBJ databases">
        <title>Draft genome of Azohydromonas lata strain H1 (DSM1123), a polyhydroxyalkanoate producer.</title>
        <authorList>
            <person name="Traversa D."/>
            <person name="D'Addabbo P."/>
            <person name="Pazzani C."/>
            <person name="Manzari C."/>
            <person name="Chiara M."/>
            <person name="Scrascia M."/>
        </authorList>
    </citation>
    <scope>NUCLEOTIDE SEQUENCE [LARGE SCALE GENOMIC DNA]</scope>
    <source>
        <strain evidence="3 4">H1</strain>
    </source>
</reference>
<dbReference type="InterPro" id="IPR019494">
    <property type="entry name" value="FIST_C"/>
</dbReference>
<feature type="domain" description="FIST C-domain" evidence="2">
    <location>
        <begin position="218"/>
        <end position="356"/>
    </location>
</feature>
<protein>
    <submittedName>
        <fullName evidence="3">FIST C-terminal domain-containing protein</fullName>
    </submittedName>
</protein>
<dbReference type="PANTHER" id="PTHR40252:SF2">
    <property type="entry name" value="BLR0328 PROTEIN"/>
    <property type="match status" value="1"/>
</dbReference>
<organism evidence="3 4">
    <name type="scientific">Azohydromonas lata</name>
    <dbReference type="NCBI Taxonomy" id="45677"/>
    <lineage>
        <taxon>Bacteria</taxon>
        <taxon>Pseudomonadati</taxon>
        <taxon>Pseudomonadota</taxon>
        <taxon>Betaproteobacteria</taxon>
        <taxon>Burkholderiales</taxon>
        <taxon>Sphaerotilaceae</taxon>
        <taxon>Azohydromonas</taxon>
    </lineage>
</organism>
<gene>
    <name evidence="3" type="ORF">SM757_09115</name>
</gene>
<dbReference type="Pfam" id="PF10442">
    <property type="entry name" value="FIST_C"/>
    <property type="match status" value="1"/>
</dbReference>
<dbReference type="PANTHER" id="PTHR40252">
    <property type="entry name" value="BLR0328 PROTEIN"/>
    <property type="match status" value="1"/>
</dbReference>
<sequence>MHIDQYLWTPAAGWTPVLPADESPAQLVLLFGGGALLQRNEPTDALRAAFPQATCVGCSTAGEVAGTIVHDDTLVATAVHFESCTVESVEASVEPGSDGVEAARQVVSALVRPGLRHMLVFCDGLLVKGDAFAHAVRAELPADVCASGGLAADGDRFAKTMVFRDAKASTALVVAVGLYGDALRIGYGSLGGWDSFGPVRRVTRSVGNLLFELDGESALALYKTYLGEHSRGLPGSALHFPLLLEDPDGGPGLVRAVLGVDEAAGSLTFAGDIPEGTQARLMKANFDRLIDGAAGAAGASVHRLNGVEPKLALLVSCVARRLVLRQRIEEELEAVREVLPHAVLAGFYSYGELCPQGSVGSCELHNQTMTITTFAEA</sequence>
<proteinExistence type="predicted"/>
<accession>A0ABU5IDK1</accession>
<dbReference type="InterPro" id="IPR013702">
    <property type="entry name" value="FIST_domain_N"/>
</dbReference>
<evidence type="ECO:0000259" key="1">
    <source>
        <dbReference type="SMART" id="SM00897"/>
    </source>
</evidence>
<dbReference type="Pfam" id="PF08495">
    <property type="entry name" value="FIST"/>
    <property type="match status" value="1"/>
</dbReference>
<dbReference type="SMART" id="SM00897">
    <property type="entry name" value="FIST"/>
    <property type="match status" value="1"/>
</dbReference>
<dbReference type="Proteomes" id="UP001293718">
    <property type="component" value="Unassembled WGS sequence"/>
</dbReference>
<dbReference type="EMBL" id="JAXOJX010000011">
    <property type="protein sequence ID" value="MDZ5456735.1"/>
    <property type="molecule type" value="Genomic_DNA"/>
</dbReference>
<evidence type="ECO:0000313" key="4">
    <source>
        <dbReference type="Proteomes" id="UP001293718"/>
    </source>
</evidence>
<dbReference type="RefSeq" id="WP_066337600.1">
    <property type="nucleotide sequence ID" value="NZ_JAXOJX010000011.1"/>
</dbReference>
<dbReference type="SMART" id="SM01204">
    <property type="entry name" value="FIST_C"/>
    <property type="match status" value="1"/>
</dbReference>
<name>A0ABU5IDK1_9BURK</name>